<evidence type="ECO:0000259" key="14">
    <source>
        <dbReference type="Pfam" id="PF03717"/>
    </source>
</evidence>
<evidence type="ECO:0000256" key="11">
    <source>
        <dbReference type="ARBA" id="ARBA00023136"/>
    </source>
</evidence>
<dbReference type="GO" id="GO:0071555">
    <property type="term" value="P:cell wall organization"/>
    <property type="evidence" value="ECO:0007669"/>
    <property type="project" value="UniProtKB-KW"/>
</dbReference>
<evidence type="ECO:0000256" key="1">
    <source>
        <dbReference type="ARBA" id="ARBA00004167"/>
    </source>
</evidence>
<keyword evidence="10" id="KW-1133">Transmembrane helix</keyword>
<dbReference type="InterPro" id="IPR017790">
    <property type="entry name" value="Penicillin-binding_protein_2"/>
</dbReference>
<dbReference type="Gene3D" id="3.40.710.10">
    <property type="entry name" value="DD-peptidase/beta-lactamase superfamily"/>
    <property type="match status" value="1"/>
</dbReference>
<comment type="subcellular location">
    <subcellularLocation>
        <location evidence="2">Cell membrane</location>
    </subcellularLocation>
    <subcellularLocation>
        <location evidence="1">Membrane</location>
        <topology evidence="1">Single-pass membrane protein</topology>
    </subcellularLocation>
</comment>
<dbReference type="SUPFAM" id="SSF56519">
    <property type="entry name" value="Penicillin binding protein dimerisation domain"/>
    <property type="match status" value="1"/>
</dbReference>
<dbReference type="PANTHER" id="PTHR30627:SF2">
    <property type="entry name" value="PEPTIDOGLYCAN D,D-TRANSPEPTIDASE MRDA"/>
    <property type="match status" value="1"/>
</dbReference>
<dbReference type="AlphaFoldDB" id="A0A0G2Z9R3"/>
<dbReference type="PANTHER" id="PTHR30627">
    <property type="entry name" value="PEPTIDOGLYCAN D,D-TRANSPEPTIDASE"/>
    <property type="match status" value="1"/>
</dbReference>
<keyword evidence="11" id="KW-0472">Membrane</keyword>
<accession>A0A0G2Z9R3</accession>
<dbReference type="STRING" id="1330330.IX53_09735"/>
<name>A0A0G2Z9R3_9BACT</name>
<dbReference type="NCBIfam" id="TIGR03423">
    <property type="entry name" value="pbp2_mrdA"/>
    <property type="match status" value="1"/>
</dbReference>
<keyword evidence="5" id="KW-0645">Protease</keyword>
<evidence type="ECO:0000256" key="2">
    <source>
        <dbReference type="ARBA" id="ARBA00004236"/>
    </source>
</evidence>
<dbReference type="Pfam" id="PF00905">
    <property type="entry name" value="Transpeptidase"/>
    <property type="match status" value="1"/>
</dbReference>
<dbReference type="InterPro" id="IPR050515">
    <property type="entry name" value="Beta-lactam/transpept"/>
</dbReference>
<dbReference type="GO" id="GO:0009252">
    <property type="term" value="P:peptidoglycan biosynthetic process"/>
    <property type="evidence" value="ECO:0007669"/>
    <property type="project" value="UniProtKB-KW"/>
</dbReference>
<evidence type="ECO:0000256" key="4">
    <source>
        <dbReference type="ARBA" id="ARBA00022519"/>
    </source>
</evidence>
<dbReference type="GO" id="GO:0005886">
    <property type="term" value="C:plasma membrane"/>
    <property type="evidence" value="ECO:0007669"/>
    <property type="project" value="UniProtKB-SubCell"/>
</dbReference>
<gene>
    <name evidence="15" type="ORF">IX53_09735</name>
</gene>
<sequence length="537" mass="60052">MTIFVFRLVELQLIEHRKYQEEVEKITTRTLKLPAERGKILDRNGEPLAWDSRYHVIHKKVAHFSDTARNELLDVFSEETDPEKTLKRLEVSGEIILHLTPDKFYKAKNITEITITDESVRRYSENMGVSHVVGYINTEGIPQRGVEKQYDYLLSGKPGEKVLLVDSLGREILTKSKLPPKKGVDIQITIDASLSSEIYAIFKEIGQPGAAVVMSNNGEILALVSYPSYNPNLFSHGISEKDWQRLKLDPQAPLLNRAISPYSPGSVIKPFISMVALKAGISPDATLSCNGSYQFKDSEGRTLSVFRDWYLYGHGIVDLKKAITVSCNVYFYQLGLQLHIDTLSKFAHRWRIFERTGIDLPEETAGIFPDPAWKLKNYGEQWYPGDTILSSIGQGYVLATPLEIARMTAIIANRGKDVIPHLLPGLSQTSTVVELPAENWDILIDAMRKVISKKGKSPADEGTAYHAFAGFKYEVAGKTGTAETSSTPHSWFTGFSPVNDPKVIVTVFVENGGYGSTVAAPIARKILEFYYKENLSE</sequence>
<dbReference type="EMBL" id="CP011232">
    <property type="protein sequence ID" value="AKI98360.1"/>
    <property type="molecule type" value="Genomic_DNA"/>
</dbReference>
<dbReference type="GO" id="GO:0006508">
    <property type="term" value="P:proteolysis"/>
    <property type="evidence" value="ECO:0007669"/>
    <property type="project" value="UniProtKB-KW"/>
</dbReference>
<evidence type="ECO:0000256" key="7">
    <source>
        <dbReference type="ARBA" id="ARBA00022801"/>
    </source>
</evidence>
<keyword evidence="8" id="KW-0133">Cell shape</keyword>
<protein>
    <recommendedName>
        <fullName evidence="17">Peptidoglycan glycosyltransferase</fullName>
    </recommendedName>
</protein>
<evidence type="ECO:0000256" key="8">
    <source>
        <dbReference type="ARBA" id="ARBA00022960"/>
    </source>
</evidence>
<dbReference type="GO" id="GO:0008360">
    <property type="term" value="P:regulation of cell shape"/>
    <property type="evidence" value="ECO:0007669"/>
    <property type="project" value="UniProtKB-KW"/>
</dbReference>
<proteinExistence type="predicted"/>
<evidence type="ECO:0000313" key="16">
    <source>
        <dbReference type="Proteomes" id="UP000035159"/>
    </source>
</evidence>
<dbReference type="GO" id="GO:0008658">
    <property type="term" value="F:penicillin binding"/>
    <property type="evidence" value="ECO:0007669"/>
    <property type="project" value="InterPro"/>
</dbReference>
<keyword evidence="7" id="KW-0378">Hydrolase</keyword>
<dbReference type="InterPro" id="IPR005311">
    <property type="entry name" value="PBP_dimer"/>
</dbReference>
<evidence type="ECO:0000256" key="3">
    <source>
        <dbReference type="ARBA" id="ARBA00022475"/>
    </source>
</evidence>
<evidence type="ECO:0000256" key="6">
    <source>
        <dbReference type="ARBA" id="ARBA00022692"/>
    </source>
</evidence>
<dbReference type="InterPro" id="IPR036138">
    <property type="entry name" value="PBP_dimer_sf"/>
</dbReference>
<keyword evidence="16" id="KW-1185">Reference proteome</keyword>
<keyword evidence="4" id="KW-0997">Cell inner membrane</keyword>
<dbReference type="GO" id="GO:0071972">
    <property type="term" value="F:peptidoglycan L,D-transpeptidase activity"/>
    <property type="evidence" value="ECO:0007669"/>
    <property type="project" value="TreeGrafter"/>
</dbReference>
<organism evidence="15 16">
    <name type="scientific">Kosmotoga pacifica</name>
    <dbReference type="NCBI Taxonomy" id="1330330"/>
    <lineage>
        <taxon>Bacteria</taxon>
        <taxon>Thermotogati</taxon>
        <taxon>Thermotogota</taxon>
        <taxon>Thermotogae</taxon>
        <taxon>Kosmotogales</taxon>
        <taxon>Kosmotogaceae</taxon>
        <taxon>Kosmotoga</taxon>
    </lineage>
</organism>
<dbReference type="SUPFAM" id="SSF56601">
    <property type="entry name" value="beta-lactamase/transpeptidase-like"/>
    <property type="match status" value="1"/>
</dbReference>
<dbReference type="Pfam" id="PF03717">
    <property type="entry name" value="PBP_dimer"/>
    <property type="match status" value="1"/>
</dbReference>
<dbReference type="Gene3D" id="3.90.1310.10">
    <property type="entry name" value="Penicillin-binding protein 2a (Domain 2)"/>
    <property type="match status" value="1"/>
</dbReference>
<evidence type="ECO:0000256" key="9">
    <source>
        <dbReference type="ARBA" id="ARBA00022984"/>
    </source>
</evidence>
<dbReference type="InterPro" id="IPR012338">
    <property type="entry name" value="Beta-lactam/transpept-like"/>
</dbReference>
<evidence type="ECO:0000256" key="5">
    <source>
        <dbReference type="ARBA" id="ARBA00022670"/>
    </source>
</evidence>
<dbReference type="InterPro" id="IPR001460">
    <property type="entry name" value="PCN-bd_Tpept"/>
</dbReference>
<reference evidence="15 16" key="1">
    <citation type="submission" date="2015-04" db="EMBL/GenBank/DDBJ databases">
        <title>Complete Genome Sequence of Kosmotoga pacifica SLHLJ1.</title>
        <authorList>
            <person name="Jiang L.J."/>
            <person name="Shao Z.Z."/>
            <person name="Jebbar M."/>
        </authorList>
    </citation>
    <scope>NUCLEOTIDE SEQUENCE [LARGE SCALE GENOMIC DNA]</scope>
    <source>
        <strain evidence="15 16">SLHLJ1</strain>
    </source>
</reference>
<dbReference type="PATRIC" id="fig|1330330.3.peg.1985"/>
<feature type="domain" description="Penicillin-binding protein transpeptidase" evidence="13">
    <location>
        <begin position="209"/>
        <end position="528"/>
    </location>
</feature>
<evidence type="ECO:0008006" key="17">
    <source>
        <dbReference type="Google" id="ProtNLM"/>
    </source>
</evidence>
<keyword evidence="6" id="KW-0812">Transmembrane</keyword>
<dbReference type="KEGG" id="kpf:IX53_09735"/>
<dbReference type="Proteomes" id="UP000035159">
    <property type="component" value="Chromosome"/>
</dbReference>
<keyword evidence="9" id="KW-0573">Peptidoglycan synthesis</keyword>
<evidence type="ECO:0000313" key="15">
    <source>
        <dbReference type="EMBL" id="AKI98360.1"/>
    </source>
</evidence>
<feature type="domain" description="Penicillin-binding protein dimerisation" evidence="14">
    <location>
        <begin position="33"/>
        <end position="174"/>
    </location>
</feature>
<keyword evidence="3" id="KW-1003">Cell membrane</keyword>
<evidence type="ECO:0000256" key="10">
    <source>
        <dbReference type="ARBA" id="ARBA00022989"/>
    </source>
</evidence>
<evidence type="ECO:0000256" key="12">
    <source>
        <dbReference type="ARBA" id="ARBA00023316"/>
    </source>
</evidence>
<keyword evidence="12" id="KW-0961">Cell wall biogenesis/degradation</keyword>
<evidence type="ECO:0000259" key="13">
    <source>
        <dbReference type="Pfam" id="PF00905"/>
    </source>
</evidence>
<dbReference type="GO" id="GO:0009002">
    <property type="term" value="F:serine-type D-Ala-D-Ala carboxypeptidase activity"/>
    <property type="evidence" value="ECO:0007669"/>
    <property type="project" value="InterPro"/>
</dbReference>